<name>A0A6N7EWC7_9GAMM</name>
<keyword evidence="12" id="KW-0012">Acyltransferase</keyword>
<evidence type="ECO:0000256" key="1">
    <source>
        <dbReference type="ARBA" id="ARBA00001232"/>
    </source>
</evidence>
<dbReference type="PANTHER" id="PTHR30100">
    <property type="entry name" value="FATTY ACID/PHOSPHOLIPID SYNTHESIS PROTEIN PLSX"/>
    <property type="match status" value="1"/>
</dbReference>
<dbReference type="InterPro" id="IPR012281">
    <property type="entry name" value="Phospholipid_synth_PlsX-like"/>
</dbReference>
<evidence type="ECO:0000256" key="9">
    <source>
        <dbReference type="ARBA" id="ARBA00046608"/>
    </source>
</evidence>
<dbReference type="InterPro" id="IPR003664">
    <property type="entry name" value="FA_synthesis"/>
</dbReference>
<dbReference type="GO" id="GO:0006633">
    <property type="term" value="P:fatty acid biosynthetic process"/>
    <property type="evidence" value="ECO:0007669"/>
    <property type="project" value="UniProtKB-UniRule"/>
</dbReference>
<dbReference type="FunCoup" id="A0A6N7EWC7">
    <property type="interactions" value="271"/>
</dbReference>
<evidence type="ECO:0000256" key="6">
    <source>
        <dbReference type="ARBA" id="ARBA00023209"/>
    </source>
</evidence>
<evidence type="ECO:0000256" key="7">
    <source>
        <dbReference type="ARBA" id="ARBA00023264"/>
    </source>
</evidence>
<comment type="function">
    <text evidence="10">Catalyzes the reversible formation of acyl-phosphate (acyl-PO(4)) from acyl-[acyl-carrier-protein] (acyl-ACP). This enzyme utilizes acyl-ACP as fatty acyl donor, but not acyl-CoA.</text>
</comment>
<dbReference type="GO" id="GO:0005737">
    <property type="term" value="C:cytoplasm"/>
    <property type="evidence" value="ECO:0007669"/>
    <property type="project" value="UniProtKB-SubCell"/>
</dbReference>
<dbReference type="RefSeq" id="WP_152810838.1">
    <property type="nucleotide sequence ID" value="NZ_WHNW01000012.1"/>
</dbReference>
<evidence type="ECO:0000256" key="5">
    <source>
        <dbReference type="ARBA" id="ARBA00023098"/>
    </source>
</evidence>
<keyword evidence="6 10" id="KW-0594">Phospholipid biosynthesis</keyword>
<protein>
    <recommendedName>
        <fullName evidence="8 10">Phosphate acyltransferase</fullName>
        <ecNumber evidence="8 10">2.3.1.274</ecNumber>
    </recommendedName>
    <alternativeName>
        <fullName evidence="10">Acyl-ACP phosphotransacylase</fullName>
    </alternativeName>
    <alternativeName>
        <fullName evidence="10">Acyl-[acyl-carrier-protein]--phosphate acyltransferase</fullName>
    </alternativeName>
    <alternativeName>
        <fullName evidence="10">Phosphate-acyl-ACP acyltransferase</fullName>
    </alternativeName>
</protein>
<accession>A0A6N7EWC7</accession>
<keyword evidence="3 10" id="KW-0444">Lipid biosynthesis</keyword>
<dbReference type="SUPFAM" id="SSF53659">
    <property type="entry name" value="Isocitrate/Isopropylmalate dehydrogenase-like"/>
    <property type="match status" value="1"/>
</dbReference>
<comment type="catalytic activity">
    <reaction evidence="1 10">
        <text>a fatty acyl-[ACP] + phosphate = an acyl phosphate + holo-[ACP]</text>
        <dbReference type="Rhea" id="RHEA:42292"/>
        <dbReference type="Rhea" id="RHEA-COMP:9685"/>
        <dbReference type="Rhea" id="RHEA-COMP:14125"/>
        <dbReference type="ChEBI" id="CHEBI:43474"/>
        <dbReference type="ChEBI" id="CHEBI:59918"/>
        <dbReference type="ChEBI" id="CHEBI:64479"/>
        <dbReference type="ChEBI" id="CHEBI:138651"/>
        <dbReference type="EC" id="2.3.1.274"/>
    </reaction>
</comment>
<evidence type="ECO:0000256" key="10">
    <source>
        <dbReference type="HAMAP-Rule" id="MF_00019"/>
    </source>
</evidence>
<evidence type="ECO:0000256" key="3">
    <source>
        <dbReference type="ARBA" id="ARBA00022516"/>
    </source>
</evidence>
<dbReference type="HAMAP" id="MF_00019">
    <property type="entry name" value="PlsX"/>
    <property type="match status" value="1"/>
</dbReference>
<comment type="pathway">
    <text evidence="10">Lipid metabolism; phospholipid metabolism.</text>
</comment>
<dbReference type="AlphaFoldDB" id="A0A6N7EWC7"/>
<keyword evidence="7 10" id="KW-1208">Phospholipid metabolism</keyword>
<sequence length="373" mass="39437">MQKLAQESSTIAIDAMGGDAGTEVIVAAAGAVLAAEKHLDLILVGDQQRIERALTQAGLLQHPAIRVKHTTEVIQSDDSPASVLRSKKDASMRVAIELVASGEADACVSAGNTGALMALARYILKMLPDIDRPAICTTVPNKYGHVHWLDLGANVDSDAAQLMQFAVMGSALCSVVDGKASPEVGLLNNGSEAIKGNEQVKAAAQLIQNSPLNYCGFIEGNDIYNGRVDVIVCDGFVGNIALKTSEGLAHFIQSLLKEQFTRNALTKMAAFVAKPVLRAVVDKIDPRRYNGASLLGLNGIVIKSHGNADKDAFANAIKIASVEVKKQLPDKIRGMLAQYAVANMPEANLSENNMPETTATNSDLNLHSVSASD</sequence>
<evidence type="ECO:0000256" key="4">
    <source>
        <dbReference type="ARBA" id="ARBA00022679"/>
    </source>
</evidence>
<dbReference type="EC" id="2.3.1.274" evidence="8 10"/>
<organism evidence="12 13">
    <name type="scientific">Ostreibacterium oceani</name>
    <dbReference type="NCBI Taxonomy" id="2654998"/>
    <lineage>
        <taxon>Bacteria</taxon>
        <taxon>Pseudomonadati</taxon>
        <taxon>Pseudomonadota</taxon>
        <taxon>Gammaproteobacteria</taxon>
        <taxon>Cardiobacteriales</taxon>
        <taxon>Ostreibacteriaceae</taxon>
        <taxon>Ostreibacterium</taxon>
    </lineage>
</organism>
<evidence type="ECO:0000313" key="13">
    <source>
        <dbReference type="Proteomes" id="UP000471298"/>
    </source>
</evidence>
<dbReference type="Pfam" id="PF02504">
    <property type="entry name" value="FA_synthesis"/>
    <property type="match status" value="1"/>
</dbReference>
<evidence type="ECO:0000256" key="11">
    <source>
        <dbReference type="SAM" id="MobiDB-lite"/>
    </source>
</evidence>
<dbReference type="EMBL" id="WHNW01000012">
    <property type="protein sequence ID" value="MPV86851.1"/>
    <property type="molecule type" value="Genomic_DNA"/>
</dbReference>
<keyword evidence="13" id="KW-1185">Reference proteome</keyword>
<keyword evidence="2 10" id="KW-0963">Cytoplasm</keyword>
<dbReference type="PIRSF" id="PIRSF002465">
    <property type="entry name" value="Phsphlp_syn_PlsX"/>
    <property type="match status" value="1"/>
</dbReference>
<dbReference type="NCBIfam" id="TIGR00182">
    <property type="entry name" value="plsX"/>
    <property type="match status" value="1"/>
</dbReference>
<dbReference type="PANTHER" id="PTHR30100:SF1">
    <property type="entry name" value="PHOSPHATE ACYLTRANSFERASE"/>
    <property type="match status" value="1"/>
</dbReference>
<dbReference type="InParanoid" id="A0A6N7EWC7"/>
<evidence type="ECO:0000256" key="2">
    <source>
        <dbReference type="ARBA" id="ARBA00022490"/>
    </source>
</evidence>
<dbReference type="Gene3D" id="3.40.718.10">
    <property type="entry name" value="Isopropylmalate Dehydrogenase"/>
    <property type="match status" value="1"/>
</dbReference>
<evidence type="ECO:0000256" key="8">
    <source>
        <dbReference type="ARBA" id="ARBA00024069"/>
    </source>
</evidence>
<reference evidence="12 13" key="1">
    <citation type="submission" date="2019-10" db="EMBL/GenBank/DDBJ databases">
        <title>Cardiobacteriales fam. a chemoheterotrophic member of the order Cardiobacteriales, and proposal of Cardiobacteriales fam. nov.</title>
        <authorList>
            <person name="Wang C."/>
        </authorList>
    </citation>
    <scope>NUCLEOTIDE SEQUENCE [LARGE SCALE GENOMIC DNA]</scope>
    <source>
        <strain evidence="12 13">ML27</strain>
    </source>
</reference>
<proteinExistence type="inferred from homology"/>
<gene>
    <name evidence="10 12" type="primary">plsX</name>
    <name evidence="12" type="ORF">GCU85_08950</name>
</gene>
<dbReference type="Proteomes" id="UP000471298">
    <property type="component" value="Unassembled WGS sequence"/>
</dbReference>
<keyword evidence="5 10" id="KW-0443">Lipid metabolism</keyword>
<comment type="similarity">
    <text evidence="10">Belongs to the PlsX family.</text>
</comment>
<comment type="subunit">
    <text evidence="9 10">Homodimer. Probably interacts with PlsY.</text>
</comment>
<comment type="caution">
    <text evidence="12">The sequence shown here is derived from an EMBL/GenBank/DDBJ whole genome shotgun (WGS) entry which is preliminary data.</text>
</comment>
<comment type="subcellular location">
    <subcellularLocation>
        <location evidence="10">Cytoplasm</location>
    </subcellularLocation>
    <text evidence="10">Associated with the membrane possibly through PlsY.</text>
</comment>
<evidence type="ECO:0000313" key="12">
    <source>
        <dbReference type="EMBL" id="MPV86851.1"/>
    </source>
</evidence>
<feature type="region of interest" description="Disordered" evidence="11">
    <location>
        <begin position="349"/>
        <end position="373"/>
    </location>
</feature>
<dbReference type="GO" id="GO:0008654">
    <property type="term" value="P:phospholipid biosynthetic process"/>
    <property type="evidence" value="ECO:0007669"/>
    <property type="project" value="UniProtKB-KW"/>
</dbReference>
<dbReference type="UniPathway" id="UPA00085"/>
<keyword evidence="4 10" id="KW-0808">Transferase</keyword>
<dbReference type="GO" id="GO:0043811">
    <property type="term" value="F:phosphate:acyl-[acyl carrier protein] acyltransferase activity"/>
    <property type="evidence" value="ECO:0007669"/>
    <property type="project" value="UniProtKB-UniRule"/>
</dbReference>